<name>A0A8H3FZB1_9LECA</name>
<dbReference type="AlphaFoldDB" id="A0A8H3FZB1"/>
<keyword evidence="2 7" id="KW-0812">Transmembrane</keyword>
<feature type="transmembrane region" description="Helical" evidence="7">
    <location>
        <begin position="55"/>
        <end position="73"/>
    </location>
</feature>
<feature type="transmembrane region" description="Helical" evidence="7">
    <location>
        <begin position="137"/>
        <end position="159"/>
    </location>
</feature>
<organism evidence="9 10">
    <name type="scientific">Heterodermia speciosa</name>
    <dbReference type="NCBI Taxonomy" id="116794"/>
    <lineage>
        <taxon>Eukaryota</taxon>
        <taxon>Fungi</taxon>
        <taxon>Dikarya</taxon>
        <taxon>Ascomycota</taxon>
        <taxon>Pezizomycotina</taxon>
        <taxon>Lecanoromycetes</taxon>
        <taxon>OSLEUM clade</taxon>
        <taxon>Lecanoromycetidae</taxon>
        <taxon>Caliciales</taxon>
        <taxon>Physciaceae</taxon>
        <taxon>Heterodermia</taxon>
    </lineage>
</organism>
<feature type="transmembrane region" description="Helical" evidence="7">
    <location>
        <begin position="179"/>
        <end position="206"/>
    </location>
</feature>
<comment type="caution">
    <text evidence="9">The sequence shown here is derived from an EMBL/GenBank/DDBJ whole genome shotgun (WGS) entry which is preliminary data.</text>
</comment>
<comment type="similarity">
    <text evidence="5">Belongs to the SAT4 family.</text>
</comment>
<evidence type="ECO:0000256" key="4">
    <source>
        <dbReference type="ARBA" id="ARBA00023136"/>
    </source>
</evidence>
<feature type="region of interest" description="Disordered" evidence="6">
    <location>
        <begin position="304"/>
        <end position="324"/>
    </location>
</feature>
<dbReference type="Pfam" id="PF20684">
    <property type="entry name" value="Fung_rhodopsin"/>
    <property type="match status" value="1"/>
</dbReference>
<feature type="transmembrane region" description="Helical" evidence="7">
    <location>
        <begin position="22"/>
        <end position="43"/>
    </location>
</feature>
<evidence type="ECO:0000256" key="1">
    <source>
        <dbReference type="ARBA" id="ARBA00004141"/>
    </source>
</evidence>
<feature type="transmembrane region" description="Helical" evidence="7">
    <location>
        <begin position="218"/>
        <end position="240"/>
    </location>
</feature>
<evidence type="ECO:0000313" key="10">
    <source>
        <dbReference type="Proteomes" id="UP000664521"/>
    </source>
</evidence>
<reference evidence="9" key="1">
    <citation type="submission" date="2021-03" db="EMBL/GenBank/DDBJ databases">
        <authorList>
            <person name="Tagirdzhanova G."/>
        </authorList>
    </citation>
    <scope>NUCLEOTIDE SEQUENCE</scope>
</reference>
<dbReference type="EMBL" id="CAJPDS010000070">
    <property type="protein sequence ID" value="CAF9933768.1"/>
    <property type="molecule type" value="Genomic_DNA"/>
</dbReference>
<sequence>MSSALLSDHAGIDVNADQRGRIIGSCVAIFIITDIFVLLRLVSRKLARAGYWWDDYLAVVAMIFANILCIIWFCELPNGYGRHIYIWPVSERLEKERVWRRDFFVFELFFHTAITICKFSVLAFYFRIFPFRQFRNILLVVAALSLAYGISIDVTILFQCRPLHHQWDLFDPNSKGSCVNFHAFFVGKGIANVCLNALIFILPIPLLWRLKVTLRQQIILTSIFTVAGFVIIVSIVWIIVVPDVTLPDITWGSVDFGIWSTLEPNIAVICACIPSLRPLVTVTRNGIFQHPIFQKSLQSTTTSAMSSKPRWGKHATNSEADGRFSQLDEMDDLRPLGHGVQISTGMKAGDGAGDEGVEGELAETEMGVPSRRIKVKTDVVVETSERLIYNDRLY</sequence>
<dbReference type="OrthoDB" id="10017208at2759"/>
<evidence type="ECO:0000256" key="5">
    <source>
        <dbReference type="ARBA" id="ARBA00038359"/>
    </source>
</evidence>
<evidence type="ECO:0000256" key="6">
    <source>
        <dbReference type="SAM" id="MobiDB-lite"/>
    </source>
</evidence>
<dbReference type="Proteomes" id="UP000664521">
    <property type="component" value="Unassembled WGS sequence"/>
</dbReference>
<feature type="domain" description="Rhodopsin" evidence="8">
    <location>
        <begin position="39"/>
        <end position="280"/>
    </location>
</feature>
<accession>A0A8H3FZB1</accession>
<evidence type="ECO:0000256" key="7">
    <source>
        <dbReference type="SAM" id="Phobius"/>
    </source>
</evidence>
<keyword evidence="4 7" id="KW-0472">Membrane</keyword>
<evidence type="ECO:0000256" key="2">
    <source>
        <dbReference type="ARBA" id="ARBA00022692"/>
    </source>
</evidence>
<evidence type="ECO:0000256" key="3">
    <source>
        <dbReference type="ARBA" id="ARBA00022989"/>
    </source>
</evidence>
<protein>
    <recommendedName>
        <fullName evidence="8">Rhodopsin domain-containing protein</fullName>
    </recommendedName>
</protein>
<evidence type="ECO:0000259" key="8">
    <source>
        <dbReference type="Pfam" id="PF20684"/>
    </source>
</evidence>
<evidence type="ECO:0000313" key="9">
    <source>
        <dbReference type="EMBL" id="CAF9933768.1"/>
    </source>
</evidence>
<keyword evidence="3 7" id="KW-1133">Transmembrane helix</keyword>
<dbReference type="InterPro" id="IPR049326">
    <property type="entry name" value="Rhodopsin_dom_fungi"/>
</dbReference>
<dbReference type="PANTHER" id="PTHR33048">
    <property type="entry name" value="PTH11-LIKE INTEGRAL MEMBRANE PROTEIN (AFU_ORTHOLOGUE AFUA_5G11245)"/>
    <property type="match status" value="1"/>
</dbReference>
<gene>
    <name evidence="9" type="ORF">HETSPECPRED_008991</name>
</gene>
<proteinExistence type="inferred from homology"/>
<dbReference type="PANTHER" id="PTHR33048:SF47">
    <property type="entry name" value="INTEGRAL MEMBRANE PROTEIN-RELATED"/>
    <property type="match status" value="1"/>
</dbReference>
<feature type="transmembrane region" description="Helical" evidence="7">
    <location>
        <begin position="103"/>
        <end position="125"/>
    </location>
</feature>
<keyword evidence="10" id="KW-1185">Reference proteome</keyword>
<dbReference type="GO" id="GO:0016020">
    <property type="term" value="C:membrane"/>
    <property type="evidence" value="ECO:0007669"/>
    <property type="project" value="UniProtKB-SubCell"/>
</dbReference>
<comment type="subcellular location">
    <subcellularLocation>
        <location evidence="1">Membrane</location>
        <topology evidence="1">Multi-pass membrane protein</topology>
    </subcellularLocation>
</comment>
<dbReference type="InterPro" id="IPR052337">
    <property type="entry name" value="SAT4-like"/>
</dbReference>